<gene>
    <name evidence="1" type="ORF">L1987_14919</name>
</gene>
<protein>
    <submittedName>
        <fullName evidence="1">Uncharacterized protein</fullName>
    </submittedName>
</protein>
<dbReference type="Proteomes" id="UP001056120">
    <property type="component" value="Linkage Group LG05"/>
</dbReference>
<reference evidence="1 2" key="2">
    <citation type="journal article" date="2022" name="Mol. Ecol. Resour.">
        <title>The genomes of chicory, endive, great burdock and yacon provide insights into Asteraceae paleo-polyploidization history and plant inulin production.</title>
        <authorList>
            <person name="Fan W."/>
            <person name="Wang S."/>
            <person name="Wang H."/>
            <person name="Wang A."/>
            <person name="Jiang F."/>
            <person name="Liu H."/>
            <person name="Zhao H."/>
            <person name="Xu D."/>
            <person name="Zhang Y."/>
        </authorList>
    </citation>
    <scope>NUCLEOTIDE SEQUENCE [LARGE SCALE GENOMIC DNA]</scope>
    <source>
        <strain evidence="2">cv. Yunnan</strain>
        <tissue evidence="1">Leaves</tissue>
    </source>
</reference>
<name>A0ACB9J4I8_9ASTR</name>
<evidence type="ECO:0000313" key="1">
    <source>
        <dbReference type="EMBL" id="KAI3815257.1"/>
    </source>
</evidence>
<accession>A0ACB9J4I8</accession>
<dbReference type="EMBL" id="CM042022">
    <property type="protein sequence ID" value="KAI3815257.1"/>
    <property type="molecule type" value="Genomic_DNA"/>
</dbReference>
<comment type="caution">
    <text evidence="1">The sequence shown here is derived from an EMBL/GenBank/DDBJ whole genome shotgun (WGS) entry which is preliminary data.</text>
</comment>
<proteinExistence type="predicted"/>
<reference evidence="2" key="1">
    <citation type="journal article" date="2022" name="Mol. Ecol. Resour.">
        <title>The genomes of chicory, endive, great burdock and yacon provide insights into Asteraceae palaeo-polyploidization history and plant inulin production.</title>
        <authorList>
            <person name="Fan W."/>
            <person name="Wang S."/>
            <person name="Wang H."/>
            <person name="Wang A."/>
            <person name="Jiang F."/>
            <person name="Liu H."/>
            <person name="Zhao H."/>
            <person name="Xu D."/>
            <person name="Zhang Y."/>
        </authorList>
    </citation>
    <scope>NUCLEOTIDE SEQUENCE [LARGE SCALE GENOMIC DNA]</scope>
    <source>
        <strain evidence="2">cv. Yunnan</strain>
    </source>
</reference>
<evidence type="ECO:0000313" key="2">
    <source>
        <dbReference type="Proteomes" id="UP001056120"/>
    </source>
</evidence>
<keyword evidence="2" id="KW-1185">Reference proteome</keyword>
<sequence length="253" mass="29190">MNFAIFSMQLLHPAIFYSIKNELISRPKSLQFPLLPKPYRARILNCTIPNPLCQETQHENDYTTNKSSISISKSQIDNIAGEEPELSNRYIRWLREVGNVDKAMDFLSKMEALGFHLSYVSYTGLLTALASVGRTSEVKAVFQEMVSSGFKPRQKVYNILLKGFLRRGLLKAANRVLESMNDLGVWKNRETYEILLDYYVGAGRLNDSWEVVAETRKDGFEPNSFVYRRIIELYRDNGMWKKATKLVAEIREN</sequence>
<organism evidence="1 2">
    <name type="scientific">Smallanthus sonchifolius</name>
    <dbReference type="NCBI Taxonomy" id="185202"/>
    <lineage>
        <taxon>Eukaryota</taxon>
        <taxon>Viridiplantae</taxon>
        <taxon>Streptophyta</taxon>
        <taxon>Embryophyta</taxon>
        <taxon>Tracheophyta</taxon>
        <taxon>Spermatophyta</taxon>
        <taxon>Magnoliopsida</taxon>
        <taxon>eudicotyledons</taxon>
        <taxon>Gunneridae</taxon>
        <taxon>Pentapetalae</taxon>
        <taxon>asterids</taxon>
        <taxon>campanulids</taxon>
        <taxon>Asterales</taxon>
        <taxon>Asteraceae</taxon>
        <taxon>Asteroideae</taxon>
        <taxon>Heliantheae alliance</taxon>
        <taxon>Millerieae</taxon>
        <taxon>Smallanthus</taxon>
    </lineage>
</organism>